<evidence type="ECO:0000259" key="9">
    <source>
        <dbReference type="Pfam" id="PF12949"/>
    </source>
</evidence>
<proteinExistence type="predicted"/>
<dbReference type="Gene3D" id="1.10.10.1180">
    <property type="entry name" value="MAN1, winged-helix domain"/>
    <property type="match status" value="1"/>
</dbReference>
<evidence type="ECO:0000256" key="5">
    <source>
        <dbReference type="ARBA" id="ARBA00023136"/>
    </source>
</evidence>
<comment type="subcellular location">
    <subcellularLocation>
        <location evidence="1">Nucleus inner membrane</location>
    </subcellularLocation>
</comment>
<dbReference type="CDD" id="cd12935">
    <property type="entry name" value="LEM_like"/>
    <property type="match status" value="1"/>
</dbReference>
<evidence type="ECO:0000256" key="4">
    <source>
        <dbReference type="ARBA" id="ARBA00022989"/>
    </source>
</evidence>
<feature type="compositionally biased region" description="Low complexity" evidence="7">
    <location>
        <begin position="240"/>
        <end position="249"/>
    </location>
</feature>
<organism evidence="10 11">
    <name type="scientific">Phialocephala subalpina</name>
    <dbReference type="NCBI Taxonomy" id="576137"/>
    <lineage>
        <taxon>Eukaryota</taxon>
        <taxon>Fungi</taxon>
        <taxon>Dikarya</taxon>
        <taxon>Ascomycota</taxon>
        <taxon>Pezizomycotina</taxon>
        <taxon>Leotiomycetes</taxon>
        <taxon>Helotiales</taxon>
        <taxon>Mollisiaceae</taxon>
        <taxon>Phialocephala</taxon>
        <taxon>Phialocephala fortinii species complex</taxon>
    </lineage>
</organism>
<dbReference type="Gene3D" id="1.10.720.40">
    <property type="match status" value="1"/>
</dbReference>
<protein>
    <submittedName>
        <fullName evidence="10">Related to SRC1-regulation of cohesion (Splice variant I)</fullName>
    </submittedName>
</protein>
<dbReference type="InterPro" id="IPR018996">
    <property type="entry name" value="Man1/Src1-like_C"/>
</dbReference>
<feature type="region of interest" description="Disordered" evidence="7">
    <location>
        <begin position="686"/>
        <end position="710"/>
    </location>
</feature>
<dbReference type="Pfam" id="PF12949">
    <property type="entry name" value="HeH"/>
    <property type="match status" value="1"/>
</dbReference>
<feature type="compositionally biased region" description="Basic residues" evidence="7">
    <location>
        <begin position="123"/>
        <end position="135"/>
    </location>
</feature>
<dbReference type="EMBL" id="FJOG01000001">
    <property type="protein sequence ID" value="CZR50452.1"/>
    <property type="molecule type" value="Genomic_DNA"/>
</dbReference>
<dbReference type="GO" id="GO:0071763">
    <property type="term" value="P:nuclear membrane organization"/>
    <property type="evidence" value="ECO:0007669"/>
    <property type="project" value="TreeGrafter"/>
</dbReference>
<evidence type="ECO:0000259" key="8">
    <source>
        <dbReference type="Pfam" id="PF09402"/>
    </source>
</evidence>
<dbReference type="GO" id="GO:0034399">
    <property type="term" value="C:nuclear periphery"/>
    <property type="evidence" value="ECO:0007669"/>
    <property type="project" value="TreeGrafter"/>
</dbReference>
<evidence type="ECO:0000313" key="10">
    <source>
        <dbReference type="EMBL" id="CZR50452.1"/>
    </source>
</evidence>
<keyword evidence="4" id="KW-1133">Transmembrane helix</keyword>
<evidence type="ECO:0000256" key="6">
    <source>
        <dbReference type="ARBA" id="ARBA00023242"/>
    </source>
</evidence>
<keyword evidence="11" id="KW-1185">Reference proteome</keyword>
<evidence type="ECO:0000313" key="11">
    <source>
        <dbReference type="Proteomes" id="UP000184330"/>
    </source>
</evidence>
<dbReference type="InterPro" id="IPR041885">
    <property type="entry name" value="MAN1_winged_helix_dom"/>
</dbReference>
<evidence type="ECO:0000256" key="2">
    <source>
        <dbReference type="ARBA" id="ARBA00022553"/>
    </source>
</evidence>
<dbReference type="AlphaFoldDB" id="A0A1L7WCE6"/>
<dbReference type="Proteomes" id="UP000184330">
    <property type="component" value="Unassembled WGS sequence"/>
</dbReference>
<evidence type="ECO:0000256" key="3">
    <source>
        <dbReference type="ARBA" id="ARBA00022692"/>
    </source>
</evidence>
<evidence type="ECO:0000256" key="1">
    <source>
        <dbReference type="ARBA" id="ARBA00004540"/>
    </source>
</evidence>
<keyword evidence="6" id="KW-0539">Nucleus</keyword>
<keyword evidence="5" id="KW-0472">Membrane</keyword>
<evidence type="ECO:0000256" key="7">
    <source>
        <dbReference type="SAM" id="MobiDB-lite"/>
    </source>
</evidence>
<dbReference type="GO" id="GO:0005783">
    <property type="term" value="C:endoplasmic reticulum"/>
    <property type="evidence" value="ECO:0007669"/>
    <property type="project" value="TreeGrafter"/>
</dbReference>
<dbReference type="Pfam" id="PF09402">
    <property type="entry name" value="MSC"/>
    <property type="match status" value="1"/>
</dbReference>
<dbReference type="PANTHER" id="PTHR47808:SF2">
    <property type="entry name" value="LEM DOMAIN-CONTAINING PROTEIN 2"/>
    <property type="match status" value="1"/>
</dbReference>
<feature type="domain" description="HeH/LEM" evidence="9">
    <location>
        <begin position="16"/>
        <end position="49"/>
    </location>
</feature>
<keyword evidence="2" id="KW-0597">Phosphoprotein</keyword>
<sequence>MSNTDSLDYLQAGFDPSSLTVPRLRSILVSHDIEYPASAKKPQLIQIFTDKVLPQSRKILSARARAKRTSRGITDADSQDSTIGADEDVMPPPPTPRARSGRRTTSRIKAEESESDVSVARSPTKRTRTPSAKHPRASDTETGTDPDAGHTGRSVRKSRRSEAPTPVAPALAPALAPAPILPPMKKYDVVDDGAGVSRRESAFTYDNPFQSGSSPPPGLGSGERKRKSLGSSASRERKSMSSSRRSTSRPQAENGIHPPTSATFEIPVSTLNGMKDVDENGVEASEEFTPEAQMELVRERAVNGESAVGPLRPKRKQNRGFSAKGPLSALLLALTMGYAFLYGTEKRAVGYCGVGREATQIIPDGLEVPEWVRVLAEPQCEPCPQHAYCYGEMKTDCEQDFVKKEHPLSLGGLIPLPPTCEPDGEKVRKINAVADRVVEELRERRAKFECGELTDEAGVPEPMVEIDAEELKKEVSKKRRKGMSEAEFEDLWGSAIGEIKGRDEVVSKVDGPTLLLTSTSLSRLPLTCALRRSFRLHLARHRLKIASLALLSVFILYIRSSLRYRSAITAQVPHLVSLTLDRLATQAALHAADKESYPEEFISIGQLRDDVLRDEHNHRKRATLWDKVKKVVELNSNVRTGQREDRNGEISRVWEWVGNVAALDEGGAGRRRKSGRVSWGVYDEMSSPVSGSDPGPEVVQRGWKEGRPIY</sequence>
<keyword evidence="3" id="KW-0812">Transmembrane</keyword>
<dbReference type="GO" id="GO:0005637">
    <property type="term" value="C:nuclear inner membrane"/>
    <property type="evidence" value="ECO:0007669"/>
    <property type="project" value="UniProtKB-SubCell"/>
</dbReference>
<feature type="domain" description="Man1/Src1-like C-terminal" evidence="8">
    <location>
        <begin position="330"/>
        <end position="659"/>
    </location>
</feature>
<name>A0A1L7WCE6_9HELO</name>
<dbReference type="OrthoDB" id="2503928at2759"/>
<feature type="region of interest" description="Disordered" evidence="7">
    <location>
        <begin position="201"/>
        <end position="265"/>
    </location>
</feature>
<dbReference type="PANTHER" id="PTHR47808">
    <property type="entry name" value="INNER NUCLEAR MEMBRANE PROTEIN HEH2-RELATED"/>
    <property type="match status" value="1"/>
</dbReference>
<accession>A0A1L7WCE6</accession>
<dbReference type="InterPro" id="IPR025856">
    <property type="entry name" value="HeH/LEM_domain"/>
</dbReference>
<reference evidence="10 11" key="1">
    <citation type="submission" date="2016-03" db="EMBL/GenBank/DDBJ databases">
        <authorList>
            <person name="Ploux O."/>
        </authorList>
    </citation>
    <scope>NUCLEOTIDE SEQUENCE [LARGE SCALE GENOMIC DNA]</scope>
    <source>
        <strain evidence="10 11">UAMH 11012</strain>
    </source>
</reference>
<feature type="region of interest" description="Disordered" evidence="7">
    <location>
        <begin position="63"/>
        <end position="170"/>
    </location>
</feature>
<dbReference type="InterPro" id="IPR011015">
    <property type="entry name" value="LEM/LEM-like_dom_sf"/>
</dbReference>
<dbReference type="InterPro" id="IPR044780">
    <property type="entry name" value="Heh2/Src1"/>
</dbReference>
<gene>
    <name evidence="10" type="ORF">PAC_00324</name>
</gene>
<dbReference type="GO" id="GO:0003682">
    <property type="term" value="F:chromatin binding"/>
    <property type="evidence" value="ECO:0007669"/>
    <property type="project" value="InterPro"/>
</dbReference>
<dbReference type="STRING" id="576137.A0A1L7WCE6"/>